<evidence type="ECO:0000256" key="3">
    <source>
        <dbReference type="ARBA" id="ARBA00022840"/>
    </source>
</evidence>
<evidence type="ECO:0000313" key="6">
    <source>
        <dbReference type="Proteomes" id="UP000665020"/>
    </source>
</evidence>
<dbReference type="InterPro" id="IPR027417">
    <property type="entry name" value="P-loop_NTPase"/>
</dbReference>
<comment type="similarity">
    <text evidence="1">Belongs to the ABC transporter superfamily.</text>
</comment>
<dbReference type="Proteomes" id="UP000665020">
    <property type="component" value="Chromosome"/>
</dbReference>
<dbReference type="InterPro" id="IPR017871">
    <property type="entry name" value="ABC_transporter-like_CS"/>
</dbReference>
<dbReference type="SUPFAM" id="SSF52540">
    <property type="entry name" value="P-loop containing nucleoside triphosphate hydrolases"/>
    <property type="match status" value="1"/>
</dbReference>
<evidence type="ECO:0000256" key="2">
    <source>
        <dbReference type="ARBA" id="ARBA00022741"/>
    </source>
</evidence>
<keyword evidence="3 5" id="KW-0067">ATP-binding</keyword>
<dbReference type="Gene3D" id="3.40.50.300">
    <property type="entry name" value="P-loop containing nucleotide triphosphate hydrolases"/>
    <property type="match status" value="1"/>
</dbReference>
<dbReference type="PROSITE" id="PS50893">
    <property type="entry name" value="ABC_TRANSPORTER_2"/>
    <property type="match status" value="1"/>
</dbReference>
<dbReference type="EMBL" id="CP046640">
    <property type="protein sequence ID" value="QTL99121.1"/>
    <property type="molecule type" value="Genomic_DNA"/>
</dbReference>
<reference evidence="5" key="1">
    <citation type="submission" date="2019-12" db="EMBL/GenBank/DDBJ databases">
        <authorList>
            <person name="zhang j."/>
            <person name="sun C.M."/>
        </authorList>
    </citation>
    <scope>NUCLEOTIDE SEQUENCE</scope>
    <source>
        <strain evidence="5">NS-1</strain>
    </source>
</reference>
<keyword evidence="6" id="KW-1185">Reference proteome</keyword>
<feature type="domain" description="ABC transporter" evidence="4">
    <location>
        <begin position="5"/>
        <end position="216"/>
    </location>
</feature>
<dbReference type="Pfam" id="PF00005">
    <property type="entry name" value="ABC_tran"/>
    <property type="match status" value="1"/>
</dbReference>
<dbReference type="SMART" id="SM00382">
    <property type="entry name" value="AAA"/>
    <property type="match status" value="1"/>
</dbReference>
<dbReference type="GO" id="GO:0016887">
    <property type="term" value="F:ATP hydrolysis activity"/>
    <property type="evidence" value="ECO:0007669"/>
    <property type="project" value="InterPro"/>
</dbReference>
<dbReference type="GO" id="GO:0005524">
    <property type="term" value="F:ATP binding"/>
    <property type="evidence" value="ECO:0007669"/>
    <property type="project" value="UniProtKB-KW"/>
</dbReference>
<evidence type="ECO:0000259" key="4">
    <source>
        <dbReference type="PROSITE" id="PS50893"/>
    </source>
</evidence>
<protein>
    <submittedName>
        <fullName evidence="5">ATP-binding cassette domain-containing protein</fullName>
    </submittedName>
</protein>
<evidence type="ECO:0000256" key="1">
    <source>
        <dbReference type="ARBA" id="ARBA00005417"/>
    </source>
</evidence>
<dbReference type="RefSeq" id="WP_230867516.1">
    <property type="nucleotide sequence ID" value="NZ_CP046640.1"/>
</dbReference>
<dbReference type="PANTHER" id="PTHR42798:SF7">
    <property type="entry name" value="ALPHA-D-RIBOSE 1-METHYLPHOSPHONATE 5-TRIPHOSPHATE SYNTHASE SUBUNIT PHNL"/>
    <property type="match status" value="1"/>
</dbReference>
<proteinExistence type="inferred from homology"/>
<sequence length="217" mass="24944">MLYEITLHDICFARNENDKYIFKNLNIHISRDNGIIIILGSSGLGKSTLLYLLNGFLLAESGFVRVNEIEIKKGVNFDFNKFRTTMCSLMFQHYPLVNWLTCEENLLLVTANMDKINYYLDYLDVLGIKNKYPPNISFGQRQRVSLIQILLAETGIKLLDEPTSALGNDNKYNIIELIKKNSVVNNNLIIIATHDRDICGYANETYKIQNQNVKKIK</sequence>
<dbReference type="PANTHER" id="PTHR42798">
    <property type="entry name" value="LIPOPROTEIN-RELEASING SYSTEM ATP-BINDING PROTEIN LOLD"/>
    <property type="match status" value="1"/>
</dbReference>
<accession>A0A8A7KCE8</accession>
<name>A0A8A7KCE8_9FIRM</name>
<keyword evidence="2" id="KW-0547">Nucleotide-binding</keyword>
<dbReference type="AlphaFoldDB" id="A0A8A7KCE8"/>
<dbReference type="InterPro" id="IPR003439">
    <property type="entry name" value="ABC_transporter-like_ATP-bd"/>
</dbReference>
<dbReference type="InterPro" id="IPR003593">
    <property type="entry name" value="AAA+_ATPase"/>
</dbReference>
<gene>
    <name evidence="5" type="ORF">GM661_14730</name>
</gene>
<evidence type="ECO:0000313" key="5">
    <source>
        <dbReference type="EMBL" id="QTL99121.1"/>
    </source>
</evidence>
<dbReference type="KEGG" id="ifn:GM661_14730"/>
<dbReference type="PROSITE" id="PS00211">
    <property type="entry name" value="ABC_TRANSPORTER_1"/>
    <property type="match status" value="1"/>
</dbReference>
<organism evidence="5 6">
    <name type="scientific">Iocasia fonsfrigidae</name>
    <dbReference type="NCBI Taxonomy" id="2682810"/>
    <lineage>
        <taxon>Bacteria</taxon>
        <taxon>Bacillati</taxon>
        <taxon>Bacillota</taxon>
        <taxon>Clostridia</taxon>
        <taxon>Halanaerobiales</taxon>
        <taxon>Halanaerobiaceae</taxon>
        <taxon>Iocasia</taxon>
    </lineage>
</organism>